<protein>
    <submittedName>
        <fullName evidence="10">L,D-transpeptidase family protein</fullName>
    </submittedName>
</protein>
<evidence type="ECO:0000313" key="10">
    <source>
        <dbReference type="EMBL" id="QKJ30220.1"/>
    </source>
</evidence>
<evidence type="ECO:0000256" key="1">
    <source>
        <dbReference type="ARBA" id="ARBA00004752"/>
    </source>
</evidence>
<feature type="active site" description="Proton donor/acceptor" evidence="7">
    <location>
        <position position="411"/>
    </location>
</feature>
<dbReference type="UniPathway" id="UPA00219"/>
<accession>A0A7D4UPB6</accession>
<evidence type="ECO:0000256" key="3">
    <source>
        <dbReference type="ARBA" id="ARBA00022679"/>
    </source>
</evidence>
<evidence type="ECO:0000256" key="7">
    <source>
        <dbReference type="PROSITE-ProRule" id="PRU01373"/>
    </source>
</evidence>
<dbReference type="InterPro" id="IPR052905">
    <property type="entry name" value="LD-transpeptidase_YkuD-like"/>
</dbReference>
<keyword evidence="8" id="KW-0812">Transmembrane</keyword>
<dbReference type="GO" id="GO:0009252">
    <property type="term" value="P:peptidoglycan biosynthetic process"/>
    <property type="evidence" value="ECO:0007669"/>
    <property type="project" value="UniProtKB-UniPathway"/>
</dbReference>
<dbReference type="RefSeq" id="WP_173414907.1">
    <property type="nucleotide sequence ID" value="NZ_CP054139.1"/>
</dbReference>
<dbReference type="EMBL" id="CP054139">
    <property type="protein sequence ID" value="QKJ30220.1"/>
    <property type="molecule type" value="Genomic_DNA"/>
</dbReference>
<dbReference type="Proteomes" id="UP000505355">
    <property type="component" value="Chromosome"/>
</dbReference>
<keyword evidence="5 7" id="KW-0573">Peptidoglycan synthesis</keyword>
<comment type="pathway">
    <text evidence="1 7">Cell wall biogenesis; peptidoglycan biosynthesis.</text>
</comment>
<evidence type="ECO:0000313" key="11">
    <source>
        <dbReference type="Proteomes" id="UP000505355"/>
    </source>
</evidence>
<dbReference type="PANTHER" id="PTHR41533">
    <property type="entry name" value="L,D-TRANSPEPTIDASE HI_1667-RELATED"/>
    <property type="match status" value="1"/>
</dbReference>
<keyword evidence="8" id="KW-1133">Transmembrane helix</keyword>
<dbReference type="SUPFAM" id="SSF141523">
    <property type="entry name" value="L,D-transpeptidase catalytic domain-like"/>
    <property type="match status" value="1"/>
</dbReference>
<feature type="domain" description="L,D-TPase catalytic" evidence="9">
    <location>
        <begin position="259"/>
        <end position="471"/>
    </location>
</feature>
<dbReference type="GO" id="GO:0071555">
    <property type="term" value="P:cell wall organization"/>
    <property type="evidence" value="ECO:0007669"/>
    <property type="project" value="UniProtKB-UniRule"/>
</dbReference>
<dbReference type="Gene3D" id="2.40.440.10">
    <property type="entry name" value="L,D-transpeptidase catalytic domain-like"/>
    <property type="match status" value="1"/>
</dbReference>
<keyword evidence="11" id="KW-1185">Reference proteome</keyword>
<sequence>MTSHTTSPKNLYTAFILLIGLTLTLTFQSCKKSRSDMGKTLFKKTKNKVFKDVTPDGFAPVFQEVLEQQRSKLNNADIITAYYQHNDYDPVLLMDHFENDDIKNVTAYYNKAGEHGLDPKLFQPAQIDTLLHRFYDKKKLKQLDEAYRDMAQLELLLANSLINYSNALQFGVINPRRIYSRYFTATARPDSTFMKHVFEVTDFKSYLDSIQPKKPEYLALQKSLTAGYTAPGLTQEETQRVLIVNLERLRWRNKPAENRYVLVNIPAYQLDIINNGSSELNMKVCVGEGRNKDRTNTLVEYDDSDKVDRPFSRETPQLNSMINEAQVNPVWNIPESIAGKEIIVEAQKDPYYLSNKNINVYRNGKLVDDPETIDWGGASATEYSFKQQPGEDNALGKIKFLFPNKSSVYLHDTPAKLPFTKEMRAVSHGCVRLEKPLDFARALFGDGSKKYTLVEKLMGQDKSEPTDIAVSPKIPVYITYITCWPDAAGQIQVRPDVYGLDIVLYAHMKMIMAI</sequence>
<gene>
    <name evidence="10" type="ORF">HQ865_10745</name>
</gene>
<feature type="transmembrane region" description="Helical" evidence="8">
    <location>
        <begin position="12"/>
        <end position="30"/>
    </location>
</feature>
<dbReference type="GO" id="GO:0008360">
    <property type="term" value="P:regulation of cell shape"/>
    <property type="evidence" value="ECO:0007669"/>
    <property type="project" value="UniProtKB-UniRule"/>
</dbReference>
<dbReference type="KEGG" id="mmab:HQ865_10745"/>
<reference evidence="10 11" key="1">
    <citation type="submission" date="2020-05" db="EMBL/GenBank/DDBJ databases">
        <title>Mucilaginibacter mali sp. nov.</title>
        <authorList>
            <person name="Kim H.S."/>
            <person name="Lee K.C."/>
            <person name="Suh M.K."/>
            <person name="Kim J.-S."/>
            <person name="Han K.-I."/>
            <person name="Eom M.K."/>
            <person name="Shin Y.K."/>
            <person name="Lee J.-S."/>
        </authorList>
    </citation>
    <scope>NUCLEOTIDE SEQUENCE [LARGE SCALE GENOMIC DNA]</scope>
    <source>
        <strain evidence="10 11">G2-14</strain>
    </source>
</reference>
<comment type="similarity">
    <text evidence="2">Belongs to the YkuD family.</text>
</comment>
<keyword evidence="4 7" id="KW-0133">Cell shape</keyword>
<dbReference type="GO" id="GO:0004180">
    <property type="term" value="F:carboxypeptidase activity"/>
    <property type="evidence" value="ECO:0007669"/>
    <property type="project" value="UniProtKB-ARBA"/>
</dbReference>
<evidence type="ECO:0000256" key="8">
    <source>
        <dbReference type="SAM" id="Phobius"/>
    </source>
</evidence>
<dbReference type="CDD" id="cd16913">
    <property type="entry name" value="YkuD_like"/>
    <property type="match status" value="1"/>
</dbReference>
<dbReference type="PROSITE" id="PS52029">
    <property type="entry name" value="LD_TPASE"/>
    <property type="match status" value="1"/>
</dbReference>
<dbReference type="AlphaFoldDB" id="A0A7D4UPB6"/>
<dbReference type="InterPro" id="IPR005490">
    <property type="entry name" value="LD_TPept_cat_dom"/>
</dbReference>
<dbReference type="PANTHER" id="PTHR41533:SF2">
    <property type="entry name" value="BLR7131 PROTEIN"/>
    <property type="match status" value="1"/>
</dbReference>
<evidence type="ECO:0000256" key="2">
    <source>
        <dbReference type="ARBA" id="ARBA00005992"/>
    </source>
</evidence>
<dbReference type="InterPro" id="IPR038063">
    <property type="entry name" value="Transpep_catalytic_dom"/>
</dbReference>
<dbReference type="GO" id="GO:0016740">
    <property type="term" value="F:transferase activity"/>
    <property type="evidence" value="ECO:0007669"/>
    <property type="project" value="UniProtKB-KW"/>
</dbReference>
<dbReference type="Pfam" id="PF20142">
    <property type="entry name" value="Scaffold"/>
    <property type="match status" value="1"/>
</dbReference>
<evidence type="ECO:0000256" key="6">
    <source>
        <dbReference type="ARBA" id="ARBA00023316"/>
    </source>
</evidence>
<evidence type="ECO:0000259" key="9">
    <source>
        <dbReference type="PROSITE" id="PS52029"/>
    </source>
</evidence>
<evidence type="ECO:0000256" key="4">
    <source>
        <dbReference type="ARBA" id="ARBA00022960"/>
    </source>
</evidence>
<name>A0A7D4UPB6_9SPHI</name>
<proteinExistence type="inferred from homology"/>
<keyword evidence="3" id="KW-0808">Transferase</keyword>
<keyword evidence="8" id="KW-0472">Membrane</keyword>
<feature type="active site" description="Nucleophile" evidence="7">
    <location>
        <position position="430"/>
    </location>
</feature>
<organism evidence="10 11">
    <name type="scientific">Mucilaginibacter mali</name>
    <dbReference type="NCBI Taxonomy" id="2740462"/>
    <lineage>
        <taxon>Bacteria</taxon>
        <taxon>Pseudomonadati</taxon>
        <taxon>Bacteroidota</taxon>
        <taxon>Sphingobacteriia</taxon>
        <taxon>Sphingobacteriales</taxon>
        <taxon>Sphingobacteriaceae</taxon>
        <taxon>Mucilaginibacter</taxon>
    </lineage>
</organism>
<evidence type="ECO:0000256" key="5">
    <source>
        <dbReference type="ARBA" id="ARBA00022984"/>
    </source>
</evidence>
<dbReference type="InterPro" id="IPR045380">
    <property type="entry name" value="LD_TPept_scaffold_dom"/>
</dbReference>
<keyword evidence="6 7" id="KW-0961">Cell wall biogenesis/degradation</keyword>
<dbReference type="Pfam" id="PF03734">
    <property type="entry name" value="YkuD"/>
    <property type="match status" value="1"/>
</dbReference>